<keyword evidence="1" id="KW-0472">Membrane</keyword>
<evidence type="ECO:0000256" key="1">
    <source>
        <dbReference type="SAM" id="Phobius"/>
    </source>
</evidence>
<evidence type="ECO:0000313" key="4">
    <source>
        <dbReference type="Proteomes" id="UP000663929"/>
    </source>
</evidence>
<dbReference type="SUPFAM" id="SSF51556">
    <property type="entry name" value="Metallo-dependent hydrolases"/>
    <property type="match status" value="1"/>
</dbReference>
<protein>
    <submittedName>
        <fullName evidence="3">Amidohydrolase family protein</fullName>
    </submittedName>
</protein>
<dbReference type="PANTHER" id="PTHR43135">
    <property type="entry name" value="ALPHA-D-RIBOSE 1-METHYLPHOSPHONATE 5-TRIPHOSPHATE DIPHOSPHATASE"/>
    <property type="match status" value="1"/>
</dbReference>
<proteinExistence type="predicted"/>
<dbReference type="PANTHER" id="PTHR43135:SF3">
    <property type="entry name" value="ALPHA-D-RIBOSE 1-METHYLPHOSPHONATE 5-TRIPHOSPHATE DIPHOSPHATASE"/>
    <property type="match status" value="1"/>
</dbReference>
<sequence>MNIVDEFGRNHERVVGATNPPRVMFSDNHPVASRSAATRVGTLRSMTWKYLALLVALAFGGVALAHDMIPAPAQTRPIALRGATIHTMAGAPIENGTIVFDAGKIVALGADVQIPSGTQLIEATGKHIYPGLIASNTRLGLVETNAVKATVDFQEHGDHNPNVRAERAINPDSEQIPVTRTNGVALAMARPFGLLAGQGAVIRLDGWTYEEMTLQPRAAMFMDWPRSDFWSPPWLPPKRKEEFKKKRAKRLKELDAFVEKAKAYHQAKKAAEAGGKSPEFDPRLEAMGALLRGEQPIWITANRADQIHEALDFTARHGLKMVLVGGDQAMTAVEILEARDIPVVLQRINALPVRRDDTYDEAFTLPNRLREAGIRFCIAVTSRMGNTRNLAYEAAAAVPFGLPEDEALKAVTLYPAQIMGIADRVGSLEKGKDATLIVADGNILEIPTQVEHMFIEGRAIDLDNRHRQLYRKYKTKYDRIKGE</sequence>
<dbReference type="InterPro" id="IPR051781">
    <property type="entry name" value="Metallo-dep_Hydrolase"/>
</dbReference>
<dbReference type="Gene3D" id="2.30.40.10">
    <property type="entry name" value="Urease, subunit C, domain 1"/>
    <property type="match status" value="1"/>
</dbReference>
<evidence type="ECO:0000259" key="2">
    <source>
        <dbReference type="Pfam" id="PF01979"/>
    </source>
</evidence>
<organism evidence="3 4">
    <name type="scientific">Sulfidibacter corallicola</name>
    <dbReference type="NCBI Taxonomy" id="2818388"/>
    <lineage>
        <taxon>Bacteria</taxon>
        <taxon>Pseudomonadati</taxon>
        <taxon>Acidobacteriota</taxon>
        <taxon>Holophagae</taxon>
        <taxon>Acanthopleuribacterales</taxon>
        <taxon>Acanthopleuribacteraceae</taxon>
        <taxon>Sulfidibacter</taxon>
    </lineage>
</organism>
<dbReference type="SUPFAM" id="SSF51338">
    <property type="entry name" value="Composite domain of metallo-dependent hydrolases"/>
    <property type="match status" value="1"/>
</dbReference>
<gene>
    <name evidence="3" type="ORF">J3U87_31185</name>
</gene>
<dbReference type="RefSeq" id="WP_237379702.1">
    <property type="nucleotide sequence ID" value="NZ_CP071793.1"/>
</dbReference>
<dbReference type="InterPro" id="IPR011059">
    <property type="entry name" value="Metal-dep_hydrolase_composite"/>
</dbReference>
<keyword evidence="1" id="KW-0812">Transmembrane</keyword>
<dbReference type="Gene3D" id="3.20.20.140">
    <property type="entry name" value="Metal-dependent hydrolases"/>
    <property type="match status" value="1"/>
</dbReference>
<feature type="transmembrane region" description="Helical" evidence="1">
    <location>
        <begin position="50"/>
        <end position="69"/>
    </location>
</feature>
<keyword evidence="4" id="KW-1185">Reference proteome</keyword>
<dbReference type="InterPro" id="IPR032466">
    <property type="entry name" value="Metal_Hydrolase"/>
</dbReference>
<dbReference type="EMBL" id="CP071793">
    <property type="protein sequence ID" value="QTD50071.1"/>
    <property type="molecule type" value="Genomic_DNA"/>
</dbReference>
<dbReference type="AlphaFoldDB" id="A0A8A4TMG1"/>
<dbReference type="InterPro" id="IPR006680">
    <property type="entry name" value="Amidohydro-rel"/>
</dbReference>
<dbReference type="GO" id="GO:0016810">
    <property type="term" value="F:hydrolase activity, acting on carbon-nitrogen (but not peptide) bonds"/>
    <property type="evidence" value="ECO:0007669"/>
    <property type="project" value="InterPro"/>
</dbReference>
<feature type="domain" description="Amidohydrolase-related" evidence="2">
    <location>
        <begin position="315"/>
        <end position="448"/>
    </location>
</feature>
<evidence type="ECO:0000313" key="3">
    <source>
        <dbReference type="EMBL" id="QTD50071.1"/>
    </source>
</evidence>
<keyword evidence="1" id="KW-1133">Transmembrane helix</keyword>
<name>A0A8A4TMG1_SULCO</name>
<dbReference type="KEGG" id="scor:J3U87_31185"/>
<reference evidence="3" key="1">
    <citation type="submission" date="2021-03" db="EMBL/GenBank/DDBJ databases">
        <title>Acanthopleuribacteraceae sp. M133.</title>
        <authorList>
            <person name="Wang G."/>
        </authorList>
    </citation>
    <scope>NUCLEOTIDE SEQUENCE</scope>
    <source>
        <strain evidence="3">M133</strain>
    </source>
</reference>
<dbReference type="Proteomes" id="UP000663929">
    <property type="component" value="Chromosome"/>
</dbReference>
<accession>A0A8A4TMG1</accession>
<dbReference type="Pfam" id="PF01979">
    <property type="entry name" value="Amidohydro_1"/>
    <property type="match status" value="1"/>
</dbReference>